<dbReference type="Gene3D" id="3.90.1280.10">
    <property type="entry name" value="HSP33 redox switch-like"/>
    <property type="match status" value="1"/>
</dbReference>
<evidence type="ECO:0000256" key="2">
    <source>
        <dbReference type="ARBA" id="ARBA00022833"/>
    </source>
</evidence>
<dbReference type="Proteomes" id="UP000094378">
    <property type="component" value="Chromosome"/>
</dbReference>
<dbReference type="PANTHER" id="PTHR30111">
    <property type="entry name" value="33 KDA CHAPERONIN"/>
    <property type="match status" value="1"/>
</dbReference>
<evidence type="ECO:0000313" key="6">
    <source>
        <dbReference type="EMBL" id="AOG59969.1"/>
    </source>
</evidence>
<keyword evidence="6" id="KW-0346">Stress response</keyword>
<dbReference type="InterPro" id="IPR000397">
    <property type="entry name" value="Heat_shock_Hsp33"/>
</dbReference>
<protein>
    <submittedName>
        <fullName evidence="6">Heat shock protein 33</fullName>
    </submittedName>
</protein>
<dbReference type="RefSeq" id="WP_069115755.1">
    <property type="nucleotide sequence ID" value="NZ_CP017015.1"/>
</dbReference>
<dbReference type="GO" id="GO:0051082">
    <property type="term" value="F:unfolded protein binding"/>
    <property type="evidence" value="ECO:0007669"/>
    <property type="project" value="InterPro"/>
</dbReference>
<dbReference type="InterPro" id="IPR016153">
    <property type="entry name" value="Heat_shock_Hsp33_N"/>
</dbReference>
<dbReference type="InterPro" id="IPR016154">
    <property type="entry name" value="Heat_shock_Hsp33_C"/>
</dbReference>
<name>A0A1B3SJ62_9MOLU</name>
<keyword evidence="7" id="KW-1185">Reference proteome</keyword>
<dbReference type="GO" id="GO:0005737">
    <property type="term" value="C:cytoplasm"/>
    <property type="evidence" value="ECO:0007669"/>
    <property type="project" value="InterPro"/>
</dbReference>
<dbReference type="STRING" id="216938.SHELI_v1c00140"/>
<dbReference type="Gene3D" id="3.55.30.10">
    <property type="entry name" value="Hsp33 domain"/>
    <property type="match status" value="1"/>
</dbReference>
<dbReference type="Pfam" id="PF01430">
    <property type="entry name" value="HSP33"/>
    <property type="match status" value="1"/>
</dbReference>
<organism evidence="6 7">
    <name type="scientific">Spiroplasma helicoides</name>
    <dbReference type="NCBI Taxonomy" id="216938"/>
    <lineage>
        <taxon>Bacteria</taxon>
        <taxon>Bacillati</taxon>
        <taxon>Mycoplasmatota</taxon>
        <taxon>Mollicutes</taxon>
        <taxon>Entomoplasmatales</taxon>
        <taxon>Spiroplasmataceae</taxon>
        <taxon>Spiroplasma</taxon>
    </lineage>
</organism>
<dbReference type="OrthoDB" id="9776534at2"/>
<proteinExistence type="predicted"/>
<evidence type="ECO:0000256" key="5">
    <source>
        <dbReference type="ARBA" id="ARBA00023284"/>
    </source>
</evidence>
<keyword evidence="2" id="KW-0862">Zinc</keyword>
<dbReference type="SUPFAM" id="SSF64397">
    <property type="entry name" value="Hsp33 domain"/>
    <property type="match status" value="1"/>
</dbReference>
<evidence type="ECO:0000256" key="3">
    <source>
        <dbReference type="ARBA" id="ARBA00023157"/>
    </source>
</evidence>
<keyword evidence="4" id="KW-0143">Chaperone</keyword>
<sequence>MDMEIRAISDEKNVKMAIVDVTESLNEIIKLQKTNPLGSVALGRTVLATALLSLSIKDGSKVTTNINGQGLAGTIIAEYQNNKIRGYIEKNNFDAEQIKKDTISPLAQVVGVEGFLQVSRDNNEKIPYTSKVDLISGEINMDFMYYLQQSDQIHSLITTTVEINEDGSIKKACGIILQLLPGYKDEDIDFLEEKIGSLDHLKQTLIATTNYESLLKDICQDAKVLGVNELKFECTCNHQKVMESIKMLGNEEISNAYTKGEVIEVVCDFCKKQYNIKPEELKSLLN</sequence>
<dbReference type="GO" id="GO:0042026">
    <property type="term" value="P:protein refolding"/>
    <property type="evidence" value="ECO:0007669"/>
    <property type="project" value="TreeGrafter"/>
</dbReference>
<evidence type="ECO:0000256" key="4">
    <source>
        <dbReference type="ARBA" id="ARBA00023186"/>
    </source>
</evidence>
<reference evidence="6 7" key="1">
    <citation type="submission" date="2016-08" db="EMBL/GenBank/DDBJ databases">
        <title>Complete genome sequence of Spiroplasma helicoides TABS-2 (DSM 22551).</title>
        <authorList>
            <person name="Shen W.-Y."/>
            <person name="Lo W.-S."/>
            <person name="Lai Y.-C."/>
            <person name="Kuo C.-H."/>
        </authorList>
    </citation>
    <scope>NUCLEOTIDE SEQUENCE [LARGE SCALE GENOMIC DNA]</scope>
    <source>
        <strain evidence="6 7">TABS-2</strain>
    </source>
</reference>
<evidence type="ECO:0000313" key="7">
    <source>
        <dbReference type="Proteomes" id="UP000094378"/>
    </source>
</evidence>
<dbReference type="PATRIC" id="fig|216938.3.peg.14"/>
<dbReference type="PANTHER" id="PTHR30111:SF1">
    <property type="entry name" value="33 KDA CHAPERONIN"/>
    <property type="match status" value="1"/>
</dbReference>
<dbReference type="GO" id="GO:0044183">
    <property type="term" value="F:protein folding chaperone"/>
    <property type="evidence" value="ECO:0007669"/>
    <property type="project" value="TreeGrafter"/>
</dbReference>
<keyword evidence="1" id="KW-0963">Cytoplasm</keyword>
<dbReference type="AlphaFoldDB" id="A0A1B3SJ62"/>
<keyword evidence="5" id="KW-0676">Redox-active center</keyword>
<dbReference type="CDD" id="cd00498">
    <property type="entry name" value="Hsp33"/>
    <property type="match status" value="1"/>
</dbReference>
<dbReference type="PIRSF" id="PIRSF005261">
    <property type="entry name" value="Heat_shock_Hsp33"/>
    <property type="match status" value="1"/>
</dbReference>
<dbReference type="EMBL" id="CP017015">
    <property type="protein sequence ID" value="AOG59969.1"/>
    <property type="molecule type" value="Genomic_DNA"/>
</dbReference>
<accession>A0A1B3SJ62</accession>
<evidence type="ECO:0000256" key="1">
    <source>
        <dbReference type="ARBA" id="ARBA00022490"/>
    </source>
</evidence>
<gene>
    <name evidence="6" type="primary">hslO</name>
    <name evidence="6" type="ORF">SHELI_v1c00140</name>
</gene>
<dbReference type="KEGG" id="shj:SHELI_v1c00140"/>
<keyword evidence="3" id="KW-1015">Disulfide bond</keyword>
<dbReference type="SUPFAM" id="SSF118352">
    <property type="entry name" value="HSP33 redox switch-like"/>
    <property type="match status" value="1"/>
</dbReference>